<sequence length="51" mass="6031">MRSYPYIILWRYSNFSSLYLQTPPMSGLVYPYLSLHYPRTCCLNTAYVVST</sequence>
<protein>
    <submittedName>
        <fullName evidence="1">Uncharacterized protein</fullName>
    </submittedName>
</protein>
<proteinExistence type="predicted"/>
<name>A0A0A9DG68_ARUDO</name>
<dbReference type="AlphaFoldDB" id="A0A0A9DG68"/>
<reference evidence="1" key="1">
    <citation type="submission" date="2014-09" db="EMBL/GenBank/DDBJ databases">
        <authorList>
            <person name="Magalhaes I.L.F."/>
            <person name="Oliveira U."/>
            <person name="Santos F.R."/>
            <person name="Vidigal T.H.D.A."/>
            <person name="Brescovit A.D."/>
            <person name="Santos A.J."/>
        </authorList>
    </citation>
    <scope>NUCLEOTIDE SEQUENCE</scope>
    <source>
        <tissue evidence="1">Shoot tissue taken approximately 20 cm above the soil surface</tissue>
    </source>
</reference>
<evidence type="ECO:0000313" key="1">
    <source>
        <dbReference type="EMBL" id="JAD85663.1"/>
    </source>
</evidence>
<organism evidence="1">
    <name type="scientific">Arundo donax</name>
    <name type="common">Giant reed</name>
    <name type="synonym">Donax arundinaceus</name>
    <dbReference type="NCBI Taxonomy" id="35708"/>
    <lineage>
        <taxon>Eukaryota</taxon>
        <taxon>Viridiplantae</taxon>
        <taxon>Streptophyta</taxon>
        <taxon>Embryophyta</taxon>
        <taxon>Tracheophyta</taxon>
        <taxon>Spermatophyta</taxon>
        <taxon>Magnoliopsida</taxon>
        <taxon>Liliopsida</taxon>
        <taxon>Poales</taxon>
        <taxon>Poaceae</taxon>
        <taxon>PACMAD clade</taxon>
        <taxon>Arundinoideae</taxon>
        <taxon>Arundineae</taxon>
        <taxon>Arundo</taxon>
    </lineage>
</organism>
<accession>A0A0A9DG68</accession>
<dbReference type="EMBL" id="GBRH01212232">
    <property type="protein sequence ID" value="JAD85663.1"/>
    <property type="molecule type" value="Transcribed_RNA"/>
</dbReference>
<reference evidence="1" key="2">
    <citation type="journal article" date="2015" name="Data Brief">
        <title>Shoot transcriptome of the giant reed, Arundo donax.</title>
        <authorList>
            <person name="Barrero R.A."/>
            <person name="Guerrero F.D."/>
            <person name="Moolhuijzen P."/>
            <person name="Goolsby J.A."/>
            <person name="Tidwell J."/>
            <person name="Bellgard S.E."/>
            <person name="Bellgard M.I."/>
        </authorList>
    </citation>
    <scope>NUCLEOTIDE SEQUENCE</scope>
    <source>
        <tissue evidence="1">Shoot tissue taken approximately 20 cm above the soil surface</tissue>
    </source>
</reference>